<evidence type="ECO:0000313" key="3">
    <source>
        <dbReference type="EMBL" id="KAE8383453.1"/>
    </source>
</evidence>
<dbReference type="PANTHER" id="PTHR47534">
    <property type="entry name" value="YALI0E05731P"/>
    <property type="match status" value="1"/>
</dbReference>
<dbReference type="PANTHER" id="PTHR47534:SF3">
    <property type="entry name" value="ALCOHOL DEHYDROGENASE-LIKE C-TERMINAL DOMAIN-CONTAINING PROTEIN"/>
    <property type="match status" value="1"/>
</dbReference>
<protein>
    <recommendedName>
        <fullName evidence="5">Short-chain dehydrogenase</fullName>
    </recommendedName>
</protein>
<dbReference type="InterPro" id="IPR002347">
    <property type="entry name" value="SDR_fam"/>
</dbReference>
<dbReference type="AlphaFoldDB" id="A0A5N7BP59"/>
<gene>
    <name evidence="3" type="ORF">BDV26DRAFT_302971</name>
</gene>
<dbReference type="GO" id="GO:0016491">
    <property type="term" value="F:oxidoreductase activity"/>
    <property type="evidence" value="ECO:0007669"/>
    <property type="project" value="UniProtKB-KW"/>
</dbReference>
<reference evidence="3 4" key="1">
    <citation type="submission" date="2019-04" db="EMBL/GenBank/DDBJ databases">
        <title>Friends and foes A comparative genomics studyof 23 Aspergillus species from section Flavi.</title>
        <authorList>
            <consortium name="DOE Joint Genome Institute"/>
            <person name="Kjaerbolling I."/>
            <person name="Vesth T."/>
            <person name="Frisvad J.C."/>
            <person name="Nybo J.L."/>
            <person name="Theobald S."/>
            <person name="Kildgaard S."/>
            <person name="Isbrandt T."/>
            <person name="Kuo A."/>
            <person name="Sato A."/>
            <person name="Lyhne E.K."/>
            <person name="Kogle M.E."/>
            <person name="Wiebenga A."/>
            <person name="Kun R.S."/>
            <person name="Lubbers R.J."/>
            <person name="Makela M.R."/>
            <person name="Barry K."/>
            <person name="Chovatia M."/>
            <person name="Clum A."/>
            <person name="Daum C."/>
            <person name="Haridas S."/>
            <person name="He G."/>
            <person name="LaButti K."/>
            <person name="Lipzen A."/>
            <person name="Mondo S."/>
            <person name="Riley R."/>
            <person name="Salamov A."/>
            <person name="Simmons B.A."/>
            <person name="Magnuson J.K."/>
            <person name="Henrissat B."/>
            <person name="Mortensen U.H."/>
            <person name="Larsen T.O."/>
            <person name="Devries R.P."/>
            <person name="Grigoriev I.V."/>
            <person name="Machida M."/>
            <person name="Baker S.E."/>
            <person name="Andersen M.R."/>
        </authorList>
    </citation>
    <scope>NUCLEOTIDE SEQUENCE [LARGE SCALE GENOMIC DNA]</scope>
    <source>
        <strain evidence="3 4">IBT 29228</strain>
    </source>
</reference>
<dbReference type="OrthoDB" id="2898509at2759"/>
<dbReference type="SUPFAM" id="SSF51735">
    <property type="entry name" value="NAD(P)-binding Rossmann-fold domains"/>
    <property type="match status" value="1"/>
</dbReference>
<accession>A0A5N7BP59</accession>
<keyword evidence="1" id="KW-0560">Oxidoreductase</keyword>
<keyword evidence="4" id="KW-1185">Reference proteome</keyword>
<organism evidence="3 4">
    <name type="scientific">Aspergillus bertholletiae</name>
    <dbReference type="NCBI Taxonomy" id="1226010"/>
    <lineage>
        <taxon>Eukaryota</taxon>
        <taxon>Fungi</taxon>
        <taxon>Dikarya</taxon>
        <taxon>Ascomycota</taxon>
        <taxon>Pezizomycotina</taxon>
        <taxon>Eurotiomycetes</taxon>
        <taxon>Eurotiomycetidae</taxon>
        <taxon>Eurotiales</taxon>
        <taxon>Aspergillaceae</taxon>
        <taxon>Aspergillus</taxon>
        <taxon>Aspergillus subgen. Circumdati</taxon>
    </lineage>
</organism>
<dbReference type="Pfam" id="PF00106">
    <property type="entry name" value="adh_short"/>
    <property type="match status" value="1"/>
</dbReference>
<dbReference type="Proteomes" id="UP000326198">
    <property type="component" value="Unassembled WGS sequence"/>
</dbReference>
<sequence length="340" mass="36556">MVPMSEVRASNKQLTAATVPQVAIFVGATAGIGKAALTELVSAGFPLKAYIIGRDEAAFQPTITELHALNPSANFTFLQGKVSLMAETTHLIDIILRREEHIDLLFLSAGFLPFLGRQETSEGIELSTAVAYYSRLVFIRRLLPLLQAAAKPGNGHFPPRIISVLGTGVETTNLFLDDLTLKQPGHFSVPSYTGHVATMTSASLKRLAEQPENKNIVIMHHHPGLVSTDIFKKSWGARWNESKENKGPAAPANIARSTPEEAGERSLFLMTSAKYGGNGVPVSEGQKGGWTVQGTSSGSLLCVGDQLETLNLGDLLNSLEQSGAADTIWNHTERLIGAYL</sequence>
<dbReference type="InterPro" id="IPR052228">
    <property type="entry name" value="Sec_Metab_Biosynth_Oxidored"/>
</dbReference>
<evidence type="ECO:0000313" key="4">
    <source>
        <dbReference type="Proteomes" id="UP000326198"/>
    </source>
</evidence>
<dbReference type="InterPro" id="IPR036291">
    <property type="entry name" value="NAD(P)-bd_dom_sf"/>
</dbReference>
<feature type="region of interest" description="Disordered" evidence="2">
    <location>
        <begin position="241"/>
        <end position="262"/>
    </location>
</feature>
<evidence type="ECO:0000256" key="1">
    <source>
        <dbReference type="ARBA" id="ARBA00023002"/>
    </source>
</evidence>
<dbReference type="EMBL" id="ML736155">
    <property type="protein sequence ID" value="KAE8383453.1"/>
    <property type="molecule type" value="Genomic_DNA"/>
</dbReference>
<proteinExistence type="predicted"/>
<evidence type="ECO:0008006" key="5">
    <source>
        <dbReference type="Google" id="ProtNLM"/>
    </source>
</evidence>
<name>A0A5N7BP59_9EURO</name>
<dbReference type="Gene3D" id="3.40.50.720">
    <property type="entry name" value="NAD(P)-binding Rossmann-like Domain"/>
    <property type="match status" value="1"/>
</dbReference>
<evidence type="ECO:0000256" key="2">
    <source>
        <dbReference type="SAM" id="MobiDB-lite"/>
    </source>
</evidence>